<dbReference type="InterPro" id="IPR025110">
    <property type="entry name" value="AMP-bd_C"/>
</dbReference>
<dbReference type="GO" id="GO:0005777">
    <property type="term" value="C:peroxisome"/>
    <property type="evidence" value="ECO:0007669"/>
    <property type="project" value="UniProtKB-SubCell"/>
</dbReference>
<dbReference type="InterPro" id="IPR000873">
    <property type="entry name" value="AMP-dep_synth/lig_dom"/>
</dbReference>
<protein>
    <submittedName>
        <fullName evidence="9">Uncharacterized protein LOC105423973</fullName>
    </submittedName>
</protein>
<evidence type="ECO:0000313" key="8">
    <source>
        <dbReference type="Proteomes" id="UP000504615"/>
    </source>
</evidence>
<dbReference type="Proteomes" id="UP000504615">
    <property type="component" value="Unplaced"/>
</dbReference>
<feature type="domain" description="AMP-dependent synthetase/ligase" evidence="6">
    <location>
        <begin position="38"/>
        <end position="395"/>
    </location>
</feature>
<dbReference type="PANTHER" id="PTHR24096">
    <property type="entry name" value="LONG-CHAIN-FATTY-ACID--COA LIGASE"/>
    <property type="match status" value="1"/>
</dbReference>
<evidence type="ECO:0000259" key="6">
    <source>
        <dbReference type="Pfam" id="PF00501"/>
    </source>
</evidence>
<evidence type="ECO:0000313" key="9">
    <source>
        <dbReference type="RefSeq" id="XP_025073310.1"/>
    </source>
</evidence>
<organism evidence="8 9">
    <name type="scientific">Pogonomyrmex barbatus</name>
    <name type="common">red harvester ant</name>
    <dbReference type="NCBI Taxonomy" id="144034"/>
    <lineage>
        <taxon>Eukaryota</taxon>
        <taxon>Metazoa</taxon>
        <taxon>Ecdysozoa</taxon>
        <taxon>Arthropoda</taxon>
        <taxon>Hexapoda</taxon>
        <taxon>Insecta</taxon>
        <taxon>Pterygota</taxon>
        <taxon>Neoptera</taxon>
        <taxon>Endopterygota</taxon>
        <taxon>Hymenoptera</taxon>
        <taxon>Apocrita</taxon>
        <taxon>Aculeata</taxon>
        <taxon>Formicoidea</taxon>
        <taxon>Formicidae</taxon>
        <taxon>Myrmicinae</taxon>
        <taxon>Pogonomyrmex</taxon>
    </lineage>
</organism>
<keyword evidence="5" id="KW-1133">Transmembrane helix</keyword>
<proteinExistence type="inferred from homology"/>
<dbReference type="GO" id="GO:0016405">
    <property type="term" value="F:CoA-ligase activity"/>
    <property type="evidence" value="ECO:0007669"/>
    <property type="project" value="TreeGrafter"/>
</dbReference>
<feature type="domain" description="AMP-binding enzyme C-terminal" evidence="7">
    <location>
        <begin position="1007"/>
        <end position="1083"/>
    </location>
</feature>
<feature type="transmembrane region" description="Helical" evidence="5">
    <location>
        <begin position="798"/>
        <end position="820"/>
    </location>
</feature>
<comment type="subcellular location">
    <subcellularLocation>
        <location evidence="1">Peroxisome</location>
    </subcellularLocation>
</comment>
<feature type="domain" description="AMP-dependent synthetase/ligase" evidence="6">
    <location>
        <begin position="603"/>
        <end position="956"/>
    </location>
</feature>
<dbReference type="Gene3D" id="3.40.50.12780">
    <property type="entry name" value="N-terminal domain of ligase-like"/>
    <property type="match status" value="2"/>
</dbReference>
<sequence length="1101" mass="123947">MMKNISKNFTVENGIYKGPVNLDIGNYKSLGEMIWFNIKKNGDKIAHVDACTEETTTYTELQDKVVRCALWLQKHGIKADDIITLCTGNHMNSIVPCLSAAYINAIFNTWNENMNLQTTLYYLDLTMPKIIFCSEKSVHIVLSAIKERNCNSMVVVFGKHINAISFSDILRTGTDAEVANFHYVKLDDIKKTACILHSSGTLGLPKATEISNYNMILVSGKKVINMSNSPSLWFSSLCWLSGVIMNMFAIVQSSKVILYPEFDEEMTCRLIEKYKVTTIFLSTSMTNRLVKASYIKKYSLSTLKDIVLTGAVLKPKVQEELKNILPHVTMWQGYGMTEVTGLVTFQLAHHKNGSCGTVVENVQIKIVDPESGKVLGPNQTGEIWIKSLVVMTGYYRNPEATKNTIDDEGWLHSGDVGYVDEDGELFIVDRIKELIKYRGNQISPAEIEDVLMSHPAVLETAVIGIPHELDDEHPVALVTKKPDAMVLFFFKDIIVTKQELIDHVAKNMMDHCKLRGGVIFLEKFPYTGSGKIARKDLKDFKESSSDHFTVDNGVYKGKAVFEHYLANYKSFGELIWCSLKKHGDKIAYRAKMINFCNNDNVVQLDAHTEETMTYAELHDKAVRCALFLIKQGIKSNDIITVSTHNHLNAIVPCLSAAYINAIFDTWNEKLDLKTTLYHLNLTMPKIIFCCEKSVHVILSAIKEKNCNSTVVVFGKHINAISFADILNNSSDAEVANFHYAELDDIKKTACILHTTGITGLPKGIEISNYSMIYISQNIKENKVIQENENINLLSFSPLYWIIGLVINISAIVYSIKIILYPEFDEEMICRLIEKYKITILYLITSMINRFVKGSYIKNYSLSSLKYIITGGAILKSKVQEELKNILPHVAIYQGYGMTEICGIATFQLPNHKNGSSGTVVSNMQMKIVNPESGKVLGPNQSGEICLKSPFMITGYYRNSEMTKNMIDDEGWLHSGDLGYVDEDGELFIVDRIKELIKYRGNHISPTEIEDVLMSHPAVLETAVIGIPYELDDEHPVAFVTKRPDAMVTDQELIDFVAKNMMDHCQLRAGVIFLDKFPYKGTGKISKKDLKIMARQMLSYAD</sequence>
<dbReference type="GeneID" id="105423973"/>
<dbReference type="InterPro" id="IPR042099">
    <property type="entry name" value="ANL_N_sf"/>
</dbReference>
<dbReference type="Gene3D" id="3.30.300.30">
    <property type="match status" value="2"/>
</dbReference>
<dbReference type="OrthoDB" id="10253869at2759"/>
<evidence type="ECO:0000256" key="2">
    <source>
        <dbReference type="ARBA" id="ARBA00006432"/>
    </source>
</evidence>
<keyword evidence="5" id="KW-0472">Membrane</keyword>
<evidence type="ECO:0000256" key="3">
    <source>
        <dbReference type="ARBA" id="ARBA00022598"/>
    </source>
</evidence>
<dbReference type="SUPFAM" id="SSF56801">
    <property type="entry name" value="Acetyl-CoA synthetase-like"/>
    <property type="match status" value="2"/>
</dbReference>
<accession>A0A8N1S3E8</accession>
<keyword evidence="5" id="KW-0812">Transmembrane</keyword>
<dbReference type="InterPro" id="IPR045851">
    <property type="entry name" value="AMP-bd_C_sf"/>
</dbReference>
<dbReference type="AlphaFoldDB" id="A0A8N1S3E8"/>
<keyword evidence="8" id="KW-1185">Reference proteome</keyword>
<evidence type="ECO:0000256" key="1">
    <source>
        <dbReference type="ARBA" id="ARBA00004275"/>
    </source>
</evidence>
<evidence type="ECO:0000256" key="5">
    <source>
        <dbReference type="SAM" id="Phobius"/>
    </source>
</evidence>
<gene>
    <name evidence="9" type="primary">LOC105423973</name>
</gene>
<dbReference type="FunFam" id="3.40.50.12780:FF:000003">
    <property type="entry name" value="Long-chain-fatty-acid--CoA ligase FadD"/>
    <property type="match status" value="1"/>
</dbReference>
<reference evidence="9" key="1">
    <citation type="submission" date="2025-08" db="UniProtKB">
        <authorList>
            <consortium name="RefSeq"/>
        </authorList>
    </citation>
    <scope>IDENTIFICATION</scope>
</reference>
<keyword evidence="3" id="KW-0436">Ligase</keyword>
<evidence type="ECO:0000259" key="7">
    <source>
        <dbReference type="Pfam" id="PF13193"/>
    </source>
</evidence>
<dbReference type="Pfam" id="PF00501">
    <property type="entry name" value="AMP-binding"/>
    <property type="match status" value="2"/>
</dbReference>
<dbReference type="Pfam" id="PF13193">
    <property type="entry name" value="AMP-binding_C"/>
    <property type="match status" value="2"/>
</dbReference>
<keyword evidence="4" id="KW-0576">Peroxisome</keyword>
<evidence type="ECO:0000256" key="4">
    <source>
        <dbReference type="ARBA" id="ARBA00023140"/>
    </source>
</evidence>
<dbReference type="PANTHER" id="PTHR24096:SF149">
    <property type="entry name" value="AMP-BINDING DOMAIN-CONTAINING PROTEIN-RELATED"/>
    <property type="match status" value="1"/>
</dbReference>
<comment type="similarity">
    <text evidence="2">Belongs to the ATP-dependent AMP-binding enzyme family.</text>
</comment>
<name>A0A8N1S3E8_9HYME</name>
<dbReference type="RefSeq" id="XP_025073310.1">
    <property type="nucleotide sequence ID" value="XM_025217525.1"/>
</dbReference>
<feature type="domain" description="AMP-binding enzyme C-terminal" evidence="7">
    <location>
        <begin position="446"/>
        <end position="531"/>
    </location>
</feature>